<comment type="caution">
    <text evidence="2">The sequence shown here is derived from an EMBL/GenBank/DDBJ whole genome shotgun (WGS) entry which is preliminary data.</text>
</comment>
<proteinExistence type="predicted"/>
<dbReference type="EMBL" id="JAUBYV010000001">
    <property type="protein sequence ID" value="KAK2630351.1"/>
    <property type="molecule type" value="Genomic_DNA"/>
</dbReference>
<organism evidence="2 3">
    <name type="scientific">Diplocarpon rosae</name>
    <dbReference type="NCBI Taxonomy" id="946125"/>
    <lineage>
        <taxon>Eukaryota</taxon>
        <taxon>Fungi</taxon>
        <taxon>Dikarya</taxon>
        <taxon>Ascomycota</taxon>
        <taxon>Pezizomycotina</taxon>
        <taxon>Leotiomycetes</taxon>
        <taxon>Helotiales</taxon>
        <taxon>Drepanopezizaceae</taxon>
        <taxon>Diplocarpon</taxon>
    </lineage>
</organism>
<feature type="region of interest" description="Disordered" evidence="1">
    <location>
        <begin position="277"/>
        <end position="301"/>
    </location>
</feature>
<dbReference type="Proteomes" id="UP001285354">
    <property type="component" value="Unassembled WGS sequence"/>
</dbReference>
<accession>A0AAD9T688</accession>
<evidence type="ECO:0000313" key="2">
    <source>
        <dbReference type="EMBL" id="KAK2630351.1"/>
    </source>
</evidence>
<sequence>MNRCTVTHGSITIKWFTTASWFRSLQALHKIGELRSRRKFNSQSRGICDGRWKKSQSEYTGALYGKVGNHTEATSSLRYRLVVWPVGRNIISRRWKSESPKLDPPLGTRPKSSRLSSRLQPSVIDASPSDLPETQHAESIFKRRSLPASPLMDPAFFEAREKHKICKPGPSKTPTEFQRQLAKNPYALALATPVRKCLLTKVKLPNYFLQDFMAMVEPKTQKPWYVPASLSNKHTPPKFQDCKDAEETGAHTEPETLQKTQKRIGFKVYTLNSKAALESMQKPKPGSKRNSKGSQTHVEQSFIPPKMREYKGAMRAYSSTKWRPDMQDFVSDLMGRRIVSTFSHLWKLQRGYLVGCHGWDDALKKPQVAAFLWLGTIGDEATRGPPHFATLDVGTQDYNEVGSDLGRRKRKVPVFNLKALLGIEKISMLRALVPNGEVVALKHKNATVELQLKLWKLQGYMATVE</sequence>
<evidence type="ECO:0000256" key="1">
    <source>
        <dbReference type="SAM" id="MobiDB-lite"/>
    </source>
</evidence>
<keyword evidence="3" id="KW-1185">Reference proteome</keyword>
<gene>
    <name evidence="2" type="ORF">QTJ16_001171</name>
</gene>
<reference evidence="2" key="1">
    <citation type="submission" date="2023-06" db="EMBL/GenBank/DDBJ databases">
        <title>Draft genome of Marssonina rosae.</title>
        <authorList>
            <person name="Cheng Q."/>
        </authorList>
    </citation>
    <scope>NUCLEOTIDE SEQUENCE</scope>
    <source>
        <strain evidence="2">R4</strain>
    </source>
</reference>
<protein>
    <submittedName>
        <fullName evidence="2">Uncharacterized protein</fullName>
    </submittedName>
</protein>
<dbReference type="AlphaFoldDB" id="A0AAD9T688"/>
<name>A0AAD9T688_9HELO</name>
<feature type="region of interest" description="Disordered" evidence="1">
    <location>
        <begin position="97"/>
        <end position="135"/>
    </location>
</feature>
<evidence type="ECO:0000313" key="3">
    <source>
        <dbReference type="Proteomes" id="UP001285354"/>
    </source>
</evidence>